<dbReference type="InterPro" id="IPR050950">
    <property type="entry name" value="HTH-type_LysR_regulators"/>
</dbReference>
<dbReference type="InterPro" id="IPR036390">
    <property type="entry name" value="WH_DNA-bd_sf"/>
</dbReference>
<dbReference type="STRING" id="1142394.PSMK_26220"/>
<accession>I0IHP3</accession>
<dbReference type="GO" id="GO:0003700">
    <property type="term" value="F:DNA-binding transcription factor activity"/>
    <property type="evidence" value="ECO:0007669"/>
    <property type="project" value="InterPro"/>
</dbReference>
<dbReference type="FunFam" id="1.10.10.10:FF:000001">
    <property type="entry name" value="LysR family transcriptional regulator"/>
    <property type="match status" value="1"/>
</dbReference>
<evidence type="ECO:0000256" key="1">
    <source>
        <dbReference type="ARBA" id="ARBA00009437"/>
    </source>
</evidence>
<dbReference type="GO" id="GO:0003677">
    <property type="term" value="F:DNA binding"/>
    <property type="evidence" value="ECO:0007669"/>
    <property type="project" value="UniProtKB-KW"/>
</dbReference>
<gene>
    <name evidence="7" type="ordered locus">PSMK_26220</name>
</gene>
<dbReference type="PROSITE" id="PS50931">
    <property type="entry name" value="HTH_LYSR"/>
    <property type="match status" value="1"/>
</dbReference>
<dbReference type="Gene3D" id="3.40.190.290">
    <property type="match status" value="1"/>
</dbReference>
<dbReference type="InterPro" id="IPR000847">
    <property type="entry name" value="LysR_HTH_N"/>
</dbReference>
<evidence type="ECO:0000256" key="3">
    <source>
        <dbReference type="ARBA" id="ARBA00023125"/>
    </source>
</evidence>
<comment type="similarity">
    <text evidence="1">Belongs to the LysR transcriptional regulatory family.</text>
</comment>
<evidence type="ECO:0000259" key="6">
    <source>
        <dbReference type="PROSITE" id="PS50931"/>
    </source>
</evidence>
<dbReference type="AlphaFoldDB" id="I0IHP3"/>
<keyword evidence="8" id="KW-1185">Reference proteome</keyword>
<feature type="region of interest" description="Disordered" evidence="5">
    <location>
        <begin position="307"/>
        <end position="342"/>
    </location>
</feature>
<dbReference type="EMBL" id="AP012338">
    <property type="protein sequence ID" value="BAM04781.1"/>
    <property type="molecule type" value="Genomic_DNA"/>
</dbReference>
<dbReference type="Pfam" id="PF03466">
    <property type="entry name" value="LysR_substrate"/>
    <property type="match status" value="1"/>
</dbReference>
<evidence type="ECO:0000256" key="2">
    <source>
        <dbReference type="ARBA" id="ARBA00023015"/>
    </source>
</evidence>
<evidence type="ECO:0000256" key="5">
    <source>
        <dbReference type="SAM" id="MobiDB-lite"/>
    </source>
</evidence>
<dbReference type="PANTHER" id="PTHR30419:SF8">
    <property type="entry name" value="NITROGEN ASSIMILATION TRANSCRIPTIONAL ACTIVATOR-RELATED"/>
    <property type="match status" value="1"/>
</dbReference>
<dbReference type="GO" id="GO:0005829">
    <property type="term" value="C:cytosol"/>
    <property type="evidence" value="ECO:0007669"/>
    <property type="project" value="TreeGrafter"/>
</dbReference>
<keyword evidence="2" id="KW-0805">Transcription regulation</keyword>
<organism evidence="7 8">
    <name type="scientific">Phycisphaera mikurensis (strain NBRC 102666 / KCTC 22515 / FYK2301M01)</name>
    <dbReference type="NCBI Taxonomy" id="1142394"/>
    <lineage>
        <taxon>Bacteria</taxon>
        <taxon>Pseudomonadati</taxon>
        <taxon>Planctomycetota</taxon>
        <taxon>Phycisphaerae</taxon>
        <taxon>Phycisphaerales</taxon>
        <taxon>Phycisphaeraceae</taxon>
        <taxon>Phycisphaera</taxon>
    </lineage>
</organism>
<dbReference type="CDD" id="cd05466">
    <property type="entry name" value="PBP2_LTTR_substrate"/>
    <property type="match status" value="1"/>
</dbReference>
<dbReference type="InterPro" id="IPR036388">
    <property type="entry name" value="WH-like_DNA-bd_sf"/>
</dbReference>
<dbReference type="HOGENOM" id="CLU_039613_6_1_0"/>
<proteinExistence type="inferred from homology"/>
<feature type="compositionally biased region" description="Basic residues" evidence="5">
    <location>
        <begin position="333"/>
        <end position="342"/>
    </location>
</feature>
<name>I0IHP3_PHYMF</name>
<dbReference type="Gene3D" id="1.10.10.10">
    <property type="entry name" value="Winged helix-like DNA-binding domain superfamily/Winged helix DNA-binding domain"/>
    <property type="match status" value="1"/>
</dbReference>
<keyword evidence="3" id="KW-0238">DNA-binding</keyword>
<dbReference type="PRINTS" id="PR00039">
    <property type="entry name" value="HTHLYSR"/>
</dbReference>
<evidence type="ECO:0000313" key="7">
    <source>
        <dbReference type="EMBL" id="BAM04781.1"/>
    </source>
</evidence>
<protein>
    <submittedName>
        <fullName evidence="7">Putative LysR family transcriptional regulator</fullName>
    </submittedName>
</protein>
<dbReference type="Proteomes" id="UP000007881">
    <property type="component" value="Chromosome"/>
</dbReference>
<dbReference type="InterPro" id="IPR005119">
    <property type="entry name" value="LysR_subst-bd"/>
</dbReference>
<keyword evidence="4" id="KW-0804">Transcription</keyword>
<sequence length="342" mass="35875">MDDFANLRLFLDVADTRSFSRAAERHGVTQPAASQRVAQLEAKLGAKLLDRGVRPPALTEPGRRYAEGCRTLLAAHERLVEDVAASLDADAGPAVVRVAAIYSAGIAWLGGAADRHVEAVRSGAVRGAGSGPARGVRVRIDYASPQGVADAVRGGEADFGVVSFPAGFAGMRVWPLREEPMAVVCPPTHALAREASVAARHLAGHAILRFDPELPVGRATDAYFEAAGVTFTGGHRFDNLDTLKAAVADTGRFAVLPLRPCAAELEAGTLVAVALNPPLCRPIGLLFPRGKTARPEATAFAEALLAESAADREPPSPGRAAVRGRRPLPLPLPRKRPATTLA</sequence>
<dbReference type="PANTHER" id="PTHR30419">
    <property type="entry name" value="HTH-TYPE TRANSCRIPTIONAL REGULATOR YBHD"/>
    <property type="match status" value="1"/>
</dbReference>
<reference evidence="7 8" key="1">
    <citation type="submission" date="2012-02" db="EMBL/GenBank/DDBJ databases">
        <title>Complete genome sequence of Phycisphaera mikurensis NBRC 102666.</title>
        <authorList>
            <person name="Ankai A."/>
            <person name="Hosoyama A."/>
            <person name="Terui Y."/>
            <person name="Sekine M."/>
            <person name="Fukai R."/>
            <person name="Kato Y."/>
            <person name="Nakamura S."/>
            <person name="Yamada-Narita S."/>
            <person name="Kawakoshi A."/>
            <person name="Fukunaga Y."/>
            <person name="Yamazaki S."/>
            <person name="Fujita N."/>
        </authorList>
    </citation>
    <scope>NUCLEOTIDE SEQUENCE [LARGE SCALE GENOMIC DNA]</scope>
    <source>
        <strain evidence="8">NBRC 102666 / KCTC 22515 / FYK2301M01</strain>
    </source>
</reference>
<dbReference type="SUPFAM" id="SSF53850">
    <property type="entry name" value="Periplasmic binding protein-like II"/>
    <property type="match status" value="1"/>
</dbReference>
<dbReference type="KEGG" id="phm:PSMK_26220"/>
<feature type="domain" description="HTH lysR-type" evidence="6">
    <location>
        <begin position="1"/>
        <end position="59"/>
    </location>
</feature>
<evidence type="ECO:0000313" key="8">
    <source>
        <dbReference type="Proteomes" id="UP000007881"/>
    </source>
</evidence>
<dbReference type="RefSeq" id="WP_014437994.1">
    <property type="nucleotide sequence ID" value="NC_017080.1"/>
</dbReference>
<dbReference type="SUPFAM" id="SSF46785">
    <property type="entry name" value="Winged helix' DNA-binding domain"/>
    <property type="match status" value="1"/>
</dbReference>
<evidence type="ECO:0000256" key="4">
    <source>
        <dbReference type="ARBA" id="ARBA00023163"/>
    </source>
</evidence>
<dbReference type="Pfam" id="PF00126">
    <property type="entry name" value="HTH_1"/>
    <property type="match status" value="1"/>
</dbReference>
<dbReference type="eggNOG" id="COG0583">
    <property type="taxonomic scope" value="Bacteria"/>
</dbReference>